<dbReference type="EMBL" id="BT142679">
    <property type="protein sequence ID" value="AFK42473.1"/>
    <property type="molecule type" value="mRNA"/>
</dbReference>
<dbReference type="PANTHER" id="PTHR31734:SF8">
    <property type="entry name" value="AUXIN-RESPONSIVE PROTEIN IAA24"/>
    <property type="match status" value="1"/>
</dbReference>
<evidence type="ECO:0000256" key="6">
    <source>
        <dbReference type="ARBA" id="ARBA00023163"/>
    </source>
</evidence>
<sequence length="196" mass="22023">MGSYETELNLKDTELRLGLPGCDELEKRSCKRSSMELEDSKCKSNVTTSNNVSSDSSTTNEHDSDSVQPAKVQVVGWPPIRSYRKNSLQQKKTEQGDGAGMYVKVSMAGAPYLRKIDLKVYNNYPELLKALENMFKCTFGEYSEREGYNGSEHAPTYEDKDGDWMLVGDVPWNMFMSSCKRLRIVKGSEAKGLSCL</sequence>
<dbReference type="OrthoDB" id="1926344at2759"/>
<comment type="subunit">
    <text evidence="3 10">Homodimers and heterodimers.</text>
</comment>
<evidence type="ECO:0000256" key="10">
    <source>
        <dbReference type="RuleBase" id="RU004549"/>
    </source>
</evidence>
<keyword evidence="6 10" id="KW-0804">Transcription</keyword>
<evidence type="ECO:0000256" key="4">
    <source>
        <dbReference type="ARBA" id="ARBA00022491"/>
    </source>
</evidence>
<comment type="function">
    <text evidence="9">Aux/IAA proteins are short-lived transcriptional factors that function as repressors of early auxin response genes at low auxin concentrations. Repression is thought to result from the interaction with auxin response factors (ARFs), proteins that bind to the auxin-responsive promoter element (AuxRE). Formation of heterodimers with ARF proteins may alter their ability to modulate early auxin response genes expression.</text>
</comment>
<dbReference type="OMA" id="NMFMSSC"/>
<evidence type="ECO:0000256" key="7">
    <source>
        <dbReference type="ARBA" id="ARBA00023242"/>
    </source>
</evidence>
<keyword evidence="5 10" id="KW-0805">Transcription regulation</keyword>
<dbReference type="RefSeq" id="XP_057438601.1">
    <property type="nucleotide sequence ID" value="XM_057582618.1"/>
</dbReference>
<keyword evidence="8 10" id="KW-0927">Auxin signaling pathway</keyword>
<feature type="domain" description="PB1" evidence="12">
    <location>
        <begin position="100"/>
        <end position="192"/>
    </location>
</feature>
<evidence type="ECO:0000256" key="2">
    <source>
        <dbReference type="ARBA" id="ARBA00006728"/>
    </source>
</evidence>
<dbReference type="InterPro" id="IPR033389">
    <property type="entry name" value="AUX/IAA_dom"/>
</dbReference>
<evidence type="ECO:0000256" key="8">
    <source>
        <dbReference type="ARBA" id="ARBA00023294"/>
    </source>
</evidence>
<comment type="subcellular location">
    <subcellularLocation>
        <location evidence="1 10">Nucleus</location>
    </subcellularLocation>
</comment>
<protein>
    <recommendedName>
        <fullName evidence="10">Auxin-induced protein</fullName>
    </recommendedName>
</protein>
<evidence type="ECO:0000256" key="9">
    <source>
        <dbReference type="ARBA" id="ARBA00025283"/>
    </source>
</evidence>
<dbReference type="PROSITE" id="PS51745">
    <property type="entry name" value="PB1"/>
    <property type="match status" value="1"/>
</dbReference>
<dbReference type="SUPFAM" id="SSF54277">
    <property type="entry name" value="CAD &amp; PB1 domains"/>
    <property type="match status" value="1"/>
</dbReference>
<evidence type="ECO:0000256" key="11">
    <source>
        <dbReference type="SAM" id="MobiDB-lite"/>
    </source>
</evidence>
<organism evidence="13">
    <name type="scientific">Lotus japonicus</name>
    <name type="common">Lotus corniculatus var. japonicus</name>
    <dbReference type="NCBI Taxonomy" id="34305"/>
    <lineage>
        <taxon>Eukaryota</taxon>
        <taxon>Viridiplantae</taxon>
        <taxon>Streptophyta</taxon>
        <taxon>Embryophyta</taxon>
        <taxon>Tracheophyta</taxon>
        <taxon>Spermatophyta</taxon>
        <taxon>Magnoliopsida</taxon>
        <taxon>eudicotyledons</taxon>
        <taxon>Gunneridae</taxon>
        <taxon>Pentapetalae</taxon>
        <taxon>rosids</taxon>
        <taxon>fabids</taxon>
        <taxon>Fabales</taxon>
        <taxon>Fabaceae</taxon>
        <taxon>Papilionoideae</taxon>
        <taxon>50 kb inversion clade</taxon>
        <taxon>NPAAA clade</taxon>
        <taxon>Hologalegina</taxon>
        <taxon>robinioid clade</taxon>
        <taxon>Loteae</taxon>
        <taxon>Lotus</taxon>
    </lineage>
</organism>
<dbReference type="InterPro" id="IPR053793">
    <property type="entry name" value="PB1-like"/>
</dbReference>
<dbReference type="FunFam" id="3.10.20.90:FF:000078">
    <property type="entry name" value="Auxin-responsive protein"/>
    <property type="match status" value="1"/>
</dbReference>
<dbReference type="PANTHER" id="PTHR31734">
    <property type="entry name" value="AUXIN-RESPONSIVE PROTEIN IAA17"/>
    <property type="match status" value="1"/>
</dbReference>
<evidence type="ECO:0000313" key="13">
    <source>
        <dbReference type="EMBL" id="AFK42473.1"/>
    </source>
</evidence>
<dbReference type="Pfam" id="PF02309">
    <property type="entry name" value="AUX_IAA"/>
    <property type="match status" value="1"/>
</dbReference>
<dbReference type="AlphaFoldDB" id="I3SQD1"/>
<reference evidence="13" key="1">
    <citation type="submission" date="2012-05" db="EMBL/GenBank/DDBJ databases">
        <authorList>
            <person name="Krishnakumar V."/>
            <person name="Cheung F."/>
            <person name="Xiao Y."/>
            <person name="Chan A."/>
            <person name="Moskal W.A."/>
            <person name="Town C.D."/>
        </authorList>
    </citation>
    <scope>NUCLEOTIDE SEQUENCE</scope>
</reference>
<dbReference type="GO" id="GO:0006355">
    <property type="term" value="P:regulation of DNA-templated transcription"/>
    <property type="evidence" value="ECO:0007669"/>
    <property type="project" value="InterPro"/>
</dbReference>
<feature type="region of interest" description="Disordered" evidence="11">
    <location>
        <begin position="28"/>
        <end position="71"/>
    </location>
</feature>
<evidence type="ECO:0000256" key="1">
    <source>
        <dbReference type="ARBA" id="ARBA00004123"/>
    </source>
</evidence>
<keyword evidence="7 10" id="KW-0539">Nucleus</keyword>
<feature type="compositionally biased region" description="Low complexity" evidence="11">
    <location>
        <begin position="44"/>
        <end position="59"/>
    </location>
</feature>
<dbReference type="InterPro" id="IPR003311">
    <property type="entry name" value="AUX_IAA"/>
</dbReference>
<dbReference type="GO" id="GO:0009734">
    <property type="term" value="P:auxin-activated signaling pathway"/>
    <property type="evidence" value="ECO:0007669"/>
    <property type="project" value="UniProtKB-UniRule"/>
</dbReference>
<dbReference type="Gene3D" id="3.10.20.90">
    <property type="entry name" value="Phosphatidylinositol 3-kinase Catalytic Subunit, Chain A, domain 1"/>
    <property type="match status" value="1"/>
</dbReference>
<evidence type="ECO:0000256" key="3">
    <source>
        <dbReference type="ARBA" id="ARBA00011726"/>
    </source>
</evidence>
<dbReference type="KEGG" id="lja:130730572"/>
<proteinExistence type="evidence at transcript level"/>
<dbReference type="GO" id="GO:0005634">
    <property type="term" value="C:nucleus"/>
    <property type="evidence" value="ECO:0007669"/>
    <property type="project" value="UniProtKB-SubCell"/>
</dbReference>
<feature type="compositionally biased region" description="Basic and acidic residues" evidence="11">
    <location>
        <begin position="28"/>
        <end position="42"/>
    </location>
</feature>
<keyword evidence="4 10" id="KW-0678">Repressor</keyword>
<comment type="similarity">
    <text evidence="2 10">Belongs to the Aux/IAA family.</text>
</comment>
<accession>I3SQD1</accession>
<evidence type="ECO:0000256" key="5">
    <source>
        <dbReference type="ARBA" id="ARBA00023015"/>
    </source>
</evidence>
<evidence type="ECO:0000259" key="12">
    <source>
        <dbReference type="PROSITE" id="PS51745"/>
    </source>
</evidence>
<name>I3SQD1_LOTJA</name>
<dbReference type="GeneID" id="130730572"/>